<feature type="domain" description="DUF218" evidence="1">
    <location>
        <begin position="4"/>
        <end position="71"/>
    </location>
</feature>
<gene>
    <name evidence="2" type="ORF">GCM10009769_28230</name>
</gene>
<proteinExistence type="predicted"/>
<dbReference type="Pfam" id="PF02698">
    <property type="entry name" value="DUF218"/>
    <property type="match status" value="1"/>
</dbReference>
<accession>A0A8H9L1A5</accession>
<protein>
    <recommendedName>
        <fullName evidence="1">DUF218 domain-containing protein</fullName>
    </recommendedName>
</protein>
<sequence>MRGTTAEGDLLARYLREGLGWSGPIGVERKSRSTWENVANVVPLLGDAEWLVFASGSLHAEKARTYLRRQRPDLVRLMVPGSDHRWGEMTVVKPLFAAVGLWKLARLRRST</sequence>
<organism evidence="2 3">
    <name type="scientific">Curtobacterium luteum</name>
    <dbReference type="NCBI Taxonomy" id="33881"/>
    <lineage>
        <taxon>Bacteria</taxon>
        <taxon>Bacillati</taxon>
        <taxon>Actinomycetota</taxon>
        <taxon>Actinomycetes</taxon>
        <taxon>Micrococcales</taxon>
        <taxon>Microbacteriaceae</taxon>
        <taxon>Curtobacterium</taxon>
    </lineage>
</organism>
<evidence type="ECO:0000259" key="1">
    <source>
        <dbReference type="Pfam" id="PF02698"/>
    </source>
</evidence>
<dbReference type="EMBL" id="BMOI01000013">
    <property type="protein sequence ID" value="GGL08451.1"/>
    <property type="molecule type" value="Genomic_DNA"/>
</dbReference>
<comment type="caution">
    <text evidence="2">The sequence shown here is derived from an EMBL/GenBank/DDBJ whole genome shotgun (WGS) entry which is preliminary data.</text>
</comment>
<dbReference type="Proteomes" id="UP000648535">
    <property type="component" value="Unassembled WGS sequence"/>
</dbReference>
<reference evidence="2" key="1">
    <citation type="journal article" date="2014" name="Int. J. Syst. Evol. Microbiol.">
        <title>Complete genome sequence of Corynebacterium casei LMG S-19264T (=DSM 44701T), isolated from a smear-ripened cheese.</title>
        <authorList>
            <consortium name="US DOE Joint Genome Institute (JGI-PGF)"/>
            <person name="Walter F."/>
            <person name="Albersmeier A."/>
            <person name="Kalinowski J."/>
            <person name="Ruckert C."/>
        </authorList>
    </citation>
    <scope>NUCLEOTIDE SEQUENCE</scope>
    <source>
        <strain evidence="2">JCM 1480</strain>
    </source>
</reference>
<name>A0A8H9L1A5_9MICO</name>
<dbReference type="AlphaFoldDB" id="A0A8H9L1A5"/>
<evidence type="ECO:0000313" key="3">
    <source>
        <dbReference type="Proteomes" id="UP000648535"/>
    </source>
</evidence>
<evidence type="ECO:0000313" key="2">
    <source>
        <dbReference type="EMBL" id="GGL08451.1"/>
    </source>
</evidence>
<dbReference type="InterPro" id="IPR003848">
    <property type="entry name" value="DUF218"/>
</dbReference>
<reference evidence="2" key="2">
    <citation type="submission" date="2020-09" db="EMBL/GenBank/DDBJ databases">
        <authorList>
            <person name="Sun Q."/>
            <person name="Ohkuma M."/>
        </authorList>
    </citation>
    <scope>NUCLEOTIDE SEQUENCE</scope>
    <source>
        <strain evidence="2">JCM 1480</strain>
    </source>
</reference>